<proteinExistence type="predicted"/>
<dbReference type="Pfam" id="PF10178">
    <property type="entry name" value="PAC3"/>
    <property type="match status" value="1"/>
</dbReference>
<dbReference type="PANTHER" id="PTHR31051:SF1">
    <property type="entry name" value="PROTEASOME ASSEMBLY CHAPERONE 3"/>
    <property type="match status" value="1"/>
</dbReference>
<evidence type="ECO:0000313" key="1">
    <source>
        <dbReference type="EMBL" id="TFY72666.1"/>
    </source>
</evidence>
<dbReference type="STRING" id="205917.A0A4Y9ZCV2"/>
<dbReference type="GO" id="GO:0043248">
    <property type="term" value="P:proteasome assembly"/>
    <property type="evidence" value="ECO:0007669"/>
    <property type="project" value="InterPro"/>
</dbReference>
<dbReference type="InterPro" id="IPR018788">
    <property type="entry name" value="Proteasome_assmbl_chp_3"/>
</dbReference>
<dbReference type="InterPro" id="IPR053720">
    <property type="entry name" value="Psm_Assembly_Chaperone"/>
</dbReference>
<name>A0A4Y9ZCV2_9AGAM</name>
<dbReference type="Proteomes" id="UP000298327">
    <property type="component" value="Unassembled WGS sequence"/>
</dbReference>
<comment type="caution">
    <text evidence="1">The sequence shown here is derived from an EMBL/GenBank/DDBJ whole genome shotgun (WGS) entry which is preliminary data.</text>
</comment>
<organism evidence="1 2">
    <name type="scientific">Dentipellis fragilis</name>
    <dbReference type="NCBI Taxonomy" id="205917"/>
    <lineage>
        <taxon>Eukaryota</taxon>
        <taxon>Fungi</taxon>
        <taxon>Dikarya</taxon>
        <taxon>Basidiomycota</taxon>
        <taxon>Agaricomycotina</taxon>
        <taxon>Agaricomycetes</taxon>
        <taxon>Russulales</taxon>
        <taxon>Hericiaceae</taxon>
        <taxon>Dentipellis</taxon>
    </lineage>
</organism>
<gene>
    <name evidence="1" type="ORF">EVG20_g346</name>
</gene>
<evidence type="ECO:0000313" key="2">
    <source>
        <dbReference type="Proteomes" id="UP000298327"/>
    </source>
</evidence>
<protein>
    <submittedName>
        <fullName evidence="1">Uncharacterized protein</fullName>
    </submittedName>
</protein>
<dbReference type="EMBL" id="SEOQ01000008">
    <property type="protein sequence ID" value="TFY72666.1"/>
    <property type="molecule type" value="Genomic_DNA"/>
</dbReference>
<reference evidence="1 2" key="1">
    <citation type="submission" date="2019-02" db="EMBL/GenBank/DDBJ databases">
        <title>Genome sequencing of the rare red list fungi Dentipellis fragilis.</title>
        <authorList>
            <person name="Buettner E."/>
            <person name="Kellner H."/>
        </authorList>
    </citation>
    <scope>NUCLEOTIDE SEQUENCE [LARGE SCALE GENOMIC DNA]</scope>
    <source>
        <strain evidence="1 2">DSM 105465</strain>
    </source>
</reference>
<accession>A0A4Y9ZCV2</accession>
<dbReference type="PANTHER" id="PTHR31051">
    <property type="entry name" value="PROTEASOME ASSEMBLY CHAPERONE 3"/>
    <property type="match status" value="1"/>
</dbReference>
<dbReference type="Gene3D" id="3.30.230.90">
    <property type="match status" value="1"/>
</dbReference>
<sequence>MLQTAHIERNINSIRTEVLLQVFADRILVLVTQLGKVGNLIQATLPSTVHLPPQPIDKPSEGNPLLAPHPSIEVTSLLGSAPSAHEQQLHSLYASQIATLVWTAQQPELLNDMRRSVIVGVALKRQDPGVEDSQKRETETFLGVMDMTRELLQKK</sequence>
<dbReference type="AlphaFoldDB" id="A0A4Y9ZCV2"/>
<dbReference type="OrthoDB" id="5593278at2759"/>
<keyword evidence="2" id="KW-1185">Reference proteome</keyword>